<reference evidence="1 2" key="1">
    <citation type="submission" date="2018-08" db="EMBL/GenBank/DDBJ databases">
        <title>The complete genome sequence of Streptomyces seoulensis, a pioneer strain for nickel superoxide dismutase discovery.</title>
        <authorList>
            <person name="Shin J."/>
            <person name="Lee J.-S."/>
            <person name="Lee E.-J."/>
            <person name="Youn H.-D."/>
        </authorList>
    </citation>
    <scope>NUCLEOTIDE SEQUENCE [LARGE SCALE GENOMIC DNA]</scope>
    <source>
        <strain evidence="1 2">KCTC 9819</strain>
        <plasmid evidence="1 2">unnamed</plasmid>
    </source>
</reference>
<dbReference type="RefSeq" id="WP_031183001.1">
    <property type="nucleotide sequence ID" value="NZ_CP032230.1"/>
</dbReference>
<accession>A0A4P6U5T8</accession>
<evidence type="ECO:0000313" key="2">
    <source>
        <dbReference type="Proteomes" id="UP000292547"/>
    </source>
</evidence>
<dbReference type="EMBL" id="CP032230">
    <property type="protein sequence ID" value="QBJ94504.1"/>
    <property type="molecule type" value="Genomic_DNA"/>
</dbReference>
<dbReference type="Proteomes" id="UP000292547">
    <property type="component" value="Plasmid unnamed"/>
</dbReference>
<gene>
    <name evidence="1" type="ORF">D0Z67_29490</name>
</gene>
<dbReference type="KEGG" id="sseo:D0Z67_29490"/>
<name>A0A4P6U5T8_STRSO</name>
<organism evidence="1 2">
    <name type="scientific">Streptomyces seoulensis</name>
    <dbReference type="NCBI Taxonomy" id="73044"/>
    <lineage>
        <taxon>Bacteria</taxon>
        <taxon>Bacillati</taxon>
        <taxon>Actinomycetota</taxon>
        <taxon>Actinomycetes</taxon>
        <taxon>Kitasatosporales</taxon>
        <taxon>Streptomycetaceae</taxon>
        <taxon>Streptomyces</taxon>
    </lineage>
</organism>
<dbReference type="GeneID" id="300103029"/>
<dbReference type="AlphaFoldDB" id="A0A4P6U5T8"/>
<dbReference type="OrthoDB" id="4209709at2"/>
<dbReference type="STRING" id="73044.GCA_000725795_04894"/>
<keyword evidence="1" id="KW-0614">Plasmid</keyword>
<proteinExistence type="predicted"/>
<protein>
    <submittedName>
        <fullName evidence="1">Uncharacterized protein</fullName>
    </submittedName>
</protein>
<evidence type="ECO:0000313" key="1">
    <source>
        <dbReference type="EMBL" id="QBJ94504.1"/>
    </source>
</evidence>
<keyword evidence="2" id="KW-1185">Reference proteome</keyword>
<sequence>MAGSLRSSAAAGARHLRQEGHHEWAQAIETLLAPGGWNKLKQTADPAATSPLSVSTDDELKAALQDALDEFETSIRIVAEEAYEKVLSGEWLPPKTGQRRLKGTGLKRAVLSVDVNAELRGRLQAELPRLSDQEGRRISEGGIIMAYACSELGVDRGTGLDMKLYLPEPVIAHFRSASESSGVSLEQAAAKGISELLDGSWSMPKPVRFPKHTWADTGWNTLPVRVEDSQRTALHELAPELSKELGARVFPGTILRQVLINQFGMPD</sequence>
<geneLocation type="plasmid" evidence="1">
    <name>unnamed</name>
</geneLocation>